<evidence type="ECO:0000313" key="9">
    <source>
        <dbReference type="Proteomes" id="UP001153620"/>
    </source>
</evidence>
<dbReference type="InterPro" id="IPR051940">
    <property type="entry name" value="Chitin_bind-dev_reg"/>
</dbReference>
<keyword evidence="2 6" id="KW-0732">Signal</keyword>
<dbReference type="SUPFAM" id="SSF57625">
    <property type="entry name" value="Invertebrate chitin-binding proteins"/>
    <property type="match status" value="3"/>
</dbReference>
<feature type="domain" description="Chitin-binding type-2" evidence="7">
    <location>
        <begin position="28"/>
        <end position="86"/>
    </location>
</feature>
<proteinExistence type="predicted"/>
<feature type="chain" id="PRO_5040195661" description="Chitin-binding type-2 domain-containing protein" evidence="6">
    <location>
        <begin position="21"/>
        <end position="258"/>
    </location>
</feature>
<dbReference type="Gene3D" id="2.170.140.10">
    <property type="entry name" value="Chitin binding domain"/>
    <property type="match status" value="3"/>
</dbReference>
<dbReference type="GO" id="GO:0005576">
    <property type="term" value="C:extracellular region"/>
    <property type="evidence" value="ECO:0007669"/>
    <property type="project" value="InterPro"/>
</dbReference>
<evidence type="ECO:0000259" key="7">
    <source>
        <dbReference type="SMART" id="SM00494"/>
    </source>
</evidence>
<keyword evidence="3" id="KW-0677">Repeat</keyword>
<gene>
    <name evidence="8" type="ORF">CHIRRI_LOCUS10026</name>
</gene>
<dbReference type="AlphaFoldDB" id="A0A9N9WSC6"/>
<evidence type="ECO:0000256" key="4">
    <source>
        <dbReference type="ARBA" id="ARBA00023157"/>
    </source>
</evidence>
<keyword evidence="4" id="KW-1015">Disulfide bond</keyword>
<evidence type="ECO:0000256" key="2">
    <source>
        <dbReference type="ARBA" id="ARBA00022729"/>
    </source>
</evidence>
<evidence type="ECO:0000256" key="3">
    <source>
        <dbReference type="ARBA" id="ARBA00022737"/>
    </source>
</evidence>
<keyword evidence="5" id="KW-0325">Glycoprotein</keyword>
<dbReference type="GO" id="GO:0008061">
    <property type="term" value="F:chitin binding"/>
    <property type="evidence" value="ECO:0007669"/>
    <property type="project" value="UniProtKB-KW"/>
</dbReference>
<feature type="domain" description="Chitin-binding type-2" evidence="7">
    <location>
        <begin position="132"/>
        <end position="190"/>
    </location>
</feature>
<dbReference type="PANTHER" id="PTHR23301:SF0">
    <property type="entry name" value="CHITIN-BINDING TYPE-2 DOMAIN-CONTAINING PROTEIN-RELATED"/>
    <property type="match status" value="1"/>
</dbReference>
<organism evidence="8 9">
    <name type="scientific">Chironomus riparius</name>
    <dbReference type="NCBI Taxonomy" id="315576"/>
    <lineage>
        <taxon>Eukaryota</taxon>
        <taxon>Metazoa</taxon>
        <taxon>Ecdysozoa</taxon>
        <taxon>Arthropoda</taxon>
        <taxon>Hexapoda</taxon>
        <taxon>Insecta</taxon>
        <taxon>Pterygota</taxon>
        <taxon>Neoptera</taxon>
        <taxon>Endopterygota</taxon>
        <taxon>Diptera</taxon>
        <taxon>Nematocera</taxon>
        <taxon>Chironomoidea</taxon>
        <taxon>Chironomidae</taxon>
        <taxon>Chironominae</taxon>
        <taxon>Chironomus</taxon>
    </lineage>
</organism>
<dbReference type="OrthoDB" id="7791461at2759"/>
<keyword evidence="9" id="KW-1185">Reference proteome</keyword>
<keyword evidence="1" id="KW-0147">Chitin-binding</keyword>
<dbReference type="EMBL" id="OU895879">
    <property type="protein sequence ID" value="CAG9807177.1"/>
    <property type="molecule type" value="Genomic_DNA"/>
</dbReference>
<evidence type="ECO:0000313" key="8">
    <source>
        <dbReference type="EMBL" id="CAG9807177.1"/>
    </source>
</evidence>
<evidence type="ECO:0000256" key="6">
    <source>
        <dbReference type="SAM" id="SignalP"/>
    </source>
</evidence>
<dbReference type="PANTHER" id="PTHR23301">
    <property type="entry name" value="CHITIN BINDING PERITROPHIN-A"/>
    <property type="match status" value="1"/>
</dbReference>
<dbReference type="Proteomes" id="UP001153620">
    <property type="component" value="Chromosome 3"/>
</dbReference>
<evidence type="ECO:0000256" key="5">
    <source>
        <dbReference type="ARBA" id="ARBA00023180"/>
    </source>
</evidence>
<reference evidence="8" key="1">
    <citation type="submission" date="2022-01" db="EMBL/GenBank/DDBJ databases">
        <authorList>
            <person name="King R."/>
        </authorList>
    </citation>
    <scope>NUCLEOTIDE SEQUENCE</scope>
</reference>
<dbReference type="InterPro" id="IPR002557">
    <property type="entry name" value="Chitin-bd_dom"/>
</dbReference>
<accession>A0A9N9WSC6</accession>
<dbReference type="Pfam" id="PF01607">
    <property type="entry name" value="CBM_14"/>
    <property type="match status" value="2"/>
</dbReference>
<protein>
    <recommendedName>
        <fullName evidence="7">Chitin-binding type-2 domain-containing protein</fullName>
    </recommendedName>
</protein>
<feature type="domain" description="Chitin-binding type-2" evidence="7">
    <location>
        <begin position="199"/>
        <end position="252"/>
    </location>
</feature>
<dbReference type="SMART" id="SM00494">
    <property type="entry name" value="ChtBD2"/>
    <property type="match status" value="3"/>
</dbReference>
<reference evidence="8" key="2">
    <citation type="submission" date="2022-10" db="EMBL/GenBank/DDBJ databases">
        <authorList>
            <consortium name="ENA_rothamsted_submissions"/>
            <consortium name="culmorum"/>
            <person name="King R."/>
        </authorList>
    </citation>
    <scope>NUCLEOTIDE SEQUENCE</scope>
</reference>
<sequence length="258" mass="28970">MYRGIKVLVILSLICMSVNAVPPDYDEATCIGIEDGILRQITGYCTYYYFCEAEIGYLEDCKAYGDFQFDATTGTCEPPEYVNCVEEPEYPEYPEYPDPETQAPVQPTLPPAVQTTAIAITTPLDSNGITDVVCPTNRPGEILFFESLNCTEYYICANGVKLTMKCIDGFVFNPDDKQCDHPVYNPRCSNLSFDPNRNVKCNRHGFYTAPYPLDCTKYVFCAEGIPIIQQCPIGTGWHIDRCIAKKHTLCADPAKVRY</sequence>
<evidence type="ECO:0000256" key="1">
    <source>
        <dbReference type="ARBA" id="ARBA00022669"/>
    </source>
</evidence>
<feature type="signal peptide" evidence="6">
    <location>
        <begin position="1"/>
        <end position="20"/>
    </location>
</feature>
<dbReference type="InterPro" id="IPR036508">
    <property type="entry name" value="Chitin-bd_dom_sf"/>
</dbReference>
<name>A0A9N9WSC6_9DIPT</name>